<dbReference type="Gene3D" id="3.80.10.10">
    <property type="entry name" value="Ribonuclease Inhibitor"/>
    <property type="match status" value="1"/>
</dbReference>
<dbReference type="InterPro" id="IPR032675">
    <property type="entry name" value="LRR_dom_sf"/>
</dbReference>
<evidence type="ECO:0000259" key="1">
    <source>
        <dbReference type="PROSITE" id="PS50181"/>
    </source>
</evidence>
<proteinExistence type="predicted"/>
<reference evidence="2" key="1">
    <citation type="submission" date="2023-03" db="UniProtKB">
        <authorList>
            <consortium name="EnsemblMetazoa"/>
        </authorList>
    </citation>
    <scope>IDENTIFICATION</scope>
    <source>
        <strain evidence="2">Ngousso</strain>
    </source>
</reference>
<keyword evidence="3" id="KW-1185">Reference proteome</keyword>
<feature type="domain" description="F-box" evidence="1">
    <location>
        <begin position="7"/>
        <end position="56"/>
    </location>
</feature>
<dbReference type="AlphaFoldDB" id="A0A9I3BDA5"/>
<evidence type="ECO:0000313" key="2">
    <source>
        <dbReference type="EnsemblMetazoa" id="ACON030662-PA"/>
    </source>
</evidence>
<name>A0A9I3BDA5_ANOCL</name>
<dbReference type="PROSITE" id="PS50181">
    <property type="entry name" value="FBOX"/>
    <property type="match status" value="1"/>
</dbReference>
<dbReference type="Pfam" id="PF00646">
    <property type="entry name" value="F-box"/>
    <property type="match status" value="1"/>
</dbReference>
<dbReference type="VEuPathDB" id="VectorBase:ACON2_035437"/>
<dbReference type="InterPro" id="IPR001810">
    <property type="entry name" value="F-box_dom"/>
</dbReference>
<accession>A0A9I3BDA5</accession>
<evidence type="ECO:0000313" key="3">
    <source>
        <dbReference type="Proteomes" id="UP001105220"/>
    </source>
</evidence>
<dbReference type="CDD" id="cd09917">
    <property type="entry name" value="F-box_SF"/>
    <property type="match status" value="1"/>
</dbReference>
<protein>
    <submittedName>
        <fullName evidence="2">F-box domain-containing protein</fullName>
    </submittedName>
</protein>
<organism evidence="2 3">
    <name type="scientific">Anopheles coluzzii</name>
    <name type="common">African malaria mosquito</name>
    <dbReference type="NCBI Taxonomy" id="1518534"/>
    <lineage>
        <taxon>Eukaryota</taxon>
        <taxon>Metazoa</taxon>
        <taxon>Ecdysozoa</taxon>
        <taxon>Arthropoda</taxon>
        <taxon>Hexapoda</taxon>
        <taxon>Insecta</taxon>
        <taxon>Pterygota</taxon>
        <taxon>Neoptera</taxon>
        <taxon>Endopterygota</taxon>
        <taxon>Diptera</taxon>
        <taxon>Nematocera</taxon>
        <taxon>Culicoidea</taxon>
        <taxon>Culicidae</taxon>
        <taxon>Anophelinae</taxon>
        <taxon>Anopheles</taxon>
    </lineage>
</organism>
<dbReference type="Proteomes" id="UP001105220">
    <property type="component" value="Unplaced"/>
</dbReference>
<dbReference type="SUPFAM" id="SSF81383">
    <property type="entry name" value="F-box domain"/>
    <property type="match status" value="1"/>
</dbReference>
<dbReference type="InterPro" id="IPR036047">
    <property type="entry name" value="F-box-like_dom_sf"/>
</dbReference>
<sequence length="493" mass="56768">MDRSDAASSLTELPPELIYSIFEHLDLWSLKAVSLTSHRLGEMFSDYCARRLVLSIRDKRTRFIAHPSLRVIAKKVEEATILLESTKRRYRRVHLDVQYDPKTGNIDHMQAVLDKILAVRLMQDLVELKLELSSVSENMAVQLTHTVTKMDSLKELVIREGKSNNPSAVCQLYLVNRSLHKLTLVYIWPGTINCPNLRSLEVVAKIDVETILGKQYALHGNEEPYWKLKHLKEFVIHSQFVEHETVSGNSRKQTVAYRSMFYRHLTQLKKLHIFFFTLPDEVLQAIGESCVQLENLSVAHLLSSNPELLRSLSNLVNLRQLVLSGSNCSVSFDCFCLPYLNRLLLINCNIDWPSLARLQSIKSLMIKLEPSNVNQICDLFVGHMRQLRFLCLQFEIGLNIRQWYREIFAALSKLPELETLVLQTVVELDYLQEMVPLEKLTRLVVYDTLPRGQPVLPVDVAKRVPKVDRIEVPSLEQFSNEMIHHFGSNIFVA</sequence>
<dbReference type="EnsemblMetazoa" id="ACON030662-RA">
    <property type="protein sequence ID" value="ACON030662-PA"/>
    <property type="gene ID" value="ACON030662"/>
</dbReference>
<dbReference type="SUPFAM" id="SSF52047">
    <property type="entry name" value="RNI-like"/>
    <property type="match status" value="1"/>
</dbReference>